<dbReference type="Proteomes" id="UP000835052">
    <property type="component" value="Unassembled WGS sequence"/>
</dbReference>
<dbReference type="SUPFAM" id="SSF47862">
    <property type="entry name" value="Saposin"/>
    <property type="match status" value="1"/>
</dbReference>
<dbReference type="PIRSF" id="PIRSF000948">
    <property type="entry name" value="Sphingomy_PDE"/>
    <property type="match status" value="1"/>
</dbReference>
<feature type="signal peptide" evidence="15">
    <location>
        <begin position="1"/>
        <end position="19"/>
    </location>
</feature>
<dbReference type="SMART" id="SM00741">
    <property type="entry name" value="SapB"/>
    <property type="match status" value="1"/>
</dbReference>
<feature type="binding site" evidence="13">
    <location>
        <position position="260"/>
    </location>
    <ligand>
        <name>Zn(2+)</name>
        <dbReference type="ChEBI" id="CHEBI:29105"/>
        <label>1</label>
    </ligand>
</feature>
<evidence type="ECO:0000256" key="2">
    <source>
        <dbReference type="ARBA" id="ARBA00008234"/>
    </source>
</evidence>
<evidence type="ECO:0000256" key="11">
    <source>
        <dbReference type="ARBA" id="ARBA00047268"/>
    </source>
</evidence>
<feature type="binding site" evidence="13">
    <location>
        <position position="409"/>
    </location>
    <ligand>
        <name>Zn(2+)</name>
        <dbReference type="ChEBI" id="CHEBI:29105"/>
        <label>2</label>
    </ligand>
</feature>
<keyword evidence="6 12" id="KW-0378">Hydrolase</keyword>
<dbReference type="CDD" id="cd00842">
    <property type="entry name" value="MPP_ASMase"/>
    <property type="match status" value="1"/>
</dbReference>
<evidence type="ECO:0000256" key="13">
    <source>
        <dbReference type="PIRSR" id="PIRSR000948-1"/>
    </source>
</evidence>
<feature type="disulfide bond" evidence="14">
    <location>
        <begin position="187"/>
        <end position="199"/>
    </location>
</feature>
<dbReference type="EMBL" id="CAJGYM010000002">
    <property type="protein sequence ID" value="CAD6185198.1"/>
    <property type="molecule type" value="Genomic_DNA"/>
</dbReference>
<dbReference type="InterPro" id="IPR008139">
    <property type="entry name" value="SaposinB_dom"/>
</dbReference>
<keyword evidence="9" id="KW-0325">Glycoprotein</keyword>
<feature type="disulfide bond" evidence="14">
    <location>
        <begin position="200"/>
        <end position="231"/>
    </location>
</feature>
<keyword evidence="4 13" id="KW-0479">Metal-binding</keyword>
<dbReference type="GO" id="GO:0005615">
    <property type="term" value="C:extracellular space"/>
    <property type="evidence" value="ECO:0007669"/>
    <property type="project" value="TreeGrafter"/>
</dbReference>
<feature type="chain" id="PRO_5035936077" description="Sphingomyelin phosphodiesterase" evidence="15">
    <location>
        <begin position="20"/>
        <end position="598"/>
    </location>
</feature>
<evidence type="ECO:0000256" key="5">
    <source>
        <dbReference type="ARBA" id="ARBA00022729"/>
    </source>
</evidence>
<proteinExistence type="inferred from homology"/>
<dbReference type="InterPro" id="IPR011001">
    <property type="entry name" value="Saposin-like"/>
</dbReference>
<dbReference type="InterPro" id="IPR045473">
    <property type="entry name" value="ASM_C"/>
</dbReference>
<comment type="caution">
    <text evidence="17">The sequence shown here is derived from an EMBL/GenBank/DDBJ whole genome shotgun (WGS) entry which is preliminary data.</text>
</comment>
<comment type="similarity">
    <text evidence="2 12">Belongs to the acid sphingomyelinase family.</text>
</comment>
<dbReference type="GO" id="GO:0016798">
    <property type="term" value="F:hydrolase activity, acting on glycosyl bonds"/>
    <property type="evidence" value="ECO:0007669"/>
    <property type="project" value="UniProtKB-KW"/>
</dbReference>
<dbReference type="SUPFAM" id="SSF56300">
    <property type="entry name" value="Metallo-dependent phosphatases"/>
    <property type="match status" value="1"/>
</dbReference>
<evidence type="ECO:0000256" key="3">
    <source>
        <dbReference type="ARBA" id="ARBA00022525"/>
    </source>
</evidence>
<feature type="binding site" evidence="13">
    <location>
        <position position="172"/>
    </location>
    <ligand>
        <name>Zn(2+)</name>
        <dbReference type="ChEBI" id="CHEBI:29105"/>
        <label>1</label>
    </ligand>
</feature>
<dbReference type="InterPro" id="IPR041805">
    <property type="entry name" value="ASMase/PPN1_MPP"/>
</dbReference>
<protein>
    <recommendedName>
        <fullName evidence="12">Sphingomyelin phosphodiesterase</fullName>
        <ecNumber evidence="12">3.1.4.12</ecNumber>
    </recommendedName>
</protein>
<keyword evidence="5 15" id="KW-0732">Signal</keyword>
<feature type="disulfide bond" evidence="14">
    <location>
        <begin position="55"/>
        <end position="130"/>
    </location>
</feature>
<dbReference type="OrthoDB" id="282973at2759"/>
<comment type="function">
    <text evidence="12">Converts sphingomyelin to ceramide.</text>
</comment>
<dbReference type="Pfam" id="PF19272">
    <property type="entry name" value="ASMase_C"/>
    <property type="match status" value="1"/>
</dbReference>
<feature type="binding site" evidence="13">
    <location>
        <position position="443"/>
    </location>
    <ligand>
        <name>Zn(2+)</name>
        <dbReference type="ChEBI" id="CHEBI:29105"/>
        <label>2</label>
    </ligand>
</feature>
<dbReference type="GO" id="GO:0005764">
    <property type="term" value="C:lysosome"/>
    <property type="evidence" value="ECO:0007669"/>
    <property type="project" value="TreeGrafter"/>
</dbReference>
<feature type="binding site" evidence="13">
    <location>
        <position position="174"/>
    </location>
    <ligand>
        <name>Zn(2+)</name>
        <dbReference type="ChEBI" id="CHEBI:29105"/>
        <label>1</label>
    </ligand>
</feature>
<dbReference type="InterPro" id="IPR011160">
    <property type="entry name" value="Sphingomy_PDE"/>
</dbReference>
<gene>
    <name evidence="17" type="ORF">CAUJ_LOCUS1117</name>
</gene>
<evidence type="ECO:0000256" key="4">
    <source>
        <dbReference type="ARBA" id="ARBA00022723"/>
    </source>
</evidence>
<evidence type="ECO:0000256" key="6">
    <source>
        <dbReference type="ARBA" id="ARBA00022801"/>
    </source>
</evidence>
<dbReference type="FunFam" id="1.10.225.10:FF:000015">
    <property type="entry name" value="Sphingomyelin phosphodiesterase"/>
    <property type="match status" value="1"/>
</dbReference>
<dbReference type="GO" id="GO:0046872">
    <property type="term" value="F:metal ion binding"/>
    <property type="evidence" value="ECO:0007669"/>
    <property type="project" value="UniProtKB-KW"/>
</dbReference>
<evidence type="ECO:0000259" key="16">
    <source>
        <dbReference type="PROSITE" id="PS50015"/>
    </source>
</evidence>
<keyword evidence="18" id="KW-1185">Reference proteome</keyword>
<evidence type="ECO:0000256" key="1">
    <source>
        <dbReference type="ARBA" id="ARBA00004613"/>
    </source>
</evidence>
<evidence type="ECO:0000256" key="7">
    <source>
        <dbReference type="ARBA" id="ARBA00022833"/>
    </source>
</evidence>
<feature type="disulfide bond" evidence="14">
    <location>
        <begin position="86"/>
        <end position="97"/>
    </location>
</feature>
<feature type="domain" description="Saposin B-type" evidence="16">
    <location>
        <begin position="51"/>
        <end position="134"/>
    </location>
</feature>
<comment type="subcellular location">
    <subcellularLocation>
        <location evidence="1">Secreted</location>
    </subcellularLocation>
</comment>
<keyword evidence="3" id="KW-0964">Secreted</keyword>
<name>A0A8S1GR26_9PELO</name>
<evidence type="ECO:0000256" key="14">
    <source>
        <dbReference type="PIRSR" id="PIRSR000948-2"/>
    </source>
</evidence>
<dbReference type="AlphaFoldDB" id="A0A8S1GR26"/>
<evidence type="ECO:0000256" key="9">
    <source>
        <dbReference type="ARBA" id="ARBA00023180"/>
    </source>
</evidence>
<dbReference type="GO" id="GO:0006685">
    <property type="term" value="P:sphingomyelin catabolic process"/>
    <property type="evidence" value="ECO:0007669"/>
    <property type="project" value="UniProtKB-UniRule"/>
</dbReference>
<feature type="binding site" evidence="13">
    <location>
        <position position="300"/>
    </location>
    <ligand>
        <name>Zn(2+)</name>
        <dbReference type="ChEBI" id="CHEBI:29105"/>
        <label>2</label>
    </ligand>
</feature>
<evidence type="ECO:0000256" key="10">
    <source>
        <dbReference type="ARBA" id="ARBA00023295"/>
    </source>
</evidence>
<evidence type="ECO:0000313" key="17">
    <source>
        <dbReference type="EMBL" id="CAD6185198.1"/>
    </source>
</evidence>
<sequence>MRVLLGLLCFVAMFEVISTGLIPKVSGFKRPPPKHKILRQTKEQANQPENRKMSCFFCTFAVDGVQALIASNATDMEIADFLVSLCDTLEVEQPHVCKNIIFAFKDEVVFVLERSLFTPAEICGAFIQDCGHSDAPLTHMWNITIPGGKPPVKPWPTIPEGKPKLKVLHFSDIHIDRQYAVGSEAYCQIDSPLGTYAMCCRDYQDEVELDSRMKPKKILQPAGPWGMPFACDLPYQTFESAVKHINKTETGIDYIMVTGDFEAHDSWDYTEELTRQNINNMTDLFLKYFPNIPVYISIGNHEAVPQDAMAPHTMPEYDTRGPQWLYKIMSDMWGNWIPQSALDTVQYRASYVVYPKPGLKLISINTVYCSEFNFYLYVNEIDPDATLQWLIEELLDSEQKGDRVHIISHIPPGDDYCLKGWSHNFFAIVNRFESTIAEMFYGHTHYDHFQVYYEPGTRRPFHQNWISPSITTYNWLNPAYRIYDIDGGYEGATYNVKDAYTYDTDVVVANQQNKEPVWKLSYNTKEFYQMPDFSPQSWSDLTDRLWSNHTLFRQFIKLYYRNEYNNECYTDYQCRYRFVCYLKKGRSYDESFCDKLTR</sequence>
<evidence type="ECO:0000256" key="12">
    <source>
        <dbReference type="PIRNR" id="PIRNR000948"/>
    </source>
</evidence>
<organism evidence="17 18">
    <name type="scientific">Caenorhabditis auriculariae</name>
    <dbReference type="NCBI Taxonomy" id="2777116"/>
    <lineage>
        <taxon>Eukaryota</taxon>
        <taxon>Metazoa</taxon>
        <taxon>Ecdysozoa</taxon>
        <taxon>Nematoda</taxon>
        <taxon>Chromadorea</taxon>
        <taxon>Rhabditida</taxon>
        <taxon>Rhabditina</taxon>
        <taxon>Rhabditomorpha</taxon>
        <taxon>Rhabditoidea</taxon>
        <taxon>Rhabditidae</taxon>
        <taxon>Peloderinae</taxon>
        <taxon>Caenorhabditis</taxon>
    </lineage>
</organism>
<dbReference type="Gene3D" id="3.60.21.10">
    <property type="match status" value="1"/>
</dbReference>
<evidence type="ECO:0000313" key="18">
    <source>
        <dbReference type="Proteomes" id="UP000835052"/>
    </source>
</evidence>
<dbReference type="PANTHER" id="PTHR10340:SF54">
    <property type="entry name" value="SPHINGOMYELIN PHOSPHODIESTERASE 2"/>
    <property type="match status" value="1"/>
</dbReference>
<dbReference type="Pfam" id="PF00149">
    <property type="entry name" value="Metallophos"/>
    <property type="match status" value="1"/>
</dbReference>
<feature type="disulfide bond" evidence="14">
    <location>
        <begin position="369"/>
        <end position="417"/>
    </location>
</feature>
<comment type="cofactor">
    <cofactor evidence="13">
        <name>Zn(2+)</name>
        <dbReference type="ChEBI" id="CHEBI:29105"/>
    </cofactor>
    <text evidence="13">Binds 2 Zn(2+) ions per subunit.</text>
</comment>
<feature type="disulfide bond" evidence="14">
    <location>
        <begin position="58"/>
        <end position="123"/>
    </location>
</feature>
<feature type="binding site" evidence="13">
    <location>
        <position position="260"/>
    </location>
    <ligand>
        <name>Zn(2+)</name>
        <dbReference type="ChEBI" id="CHEBI:29105"/>
        <label>2</label>
    </ligand>
</feature>
<keyword evidence="8 14" id="KW-1015">Disulfide bond</keyword>
<comment type="catalytic activity">
    <reaction evidence="11">
        <text>a sphingomyelin + H2O = phosphocholine + an N-acylsphing-4-enine + H(+)</text>
        <dbReference type="Rhea" id="RHEA:19253"/>
        <dbReference type="ChEBI" id="CHEBI:15377"/>
        <dbReference type="ChEBI" id="CHEBI:15378"/>
        <dbReference type="ChEBI" id="CHEBI:17636"/>
        <dbReference type="ChEBI" id="CHEBI:52639"/>
        <dbReference type="ChEBI" id="CHEBI:295975"/>
        <dbReference type="EC" id="3.1.4.12"/>
    </reaction>
    <physiologicalReaction direction="left-to-right" evidence="11">
        <dbReference type="Rhea" id="RHEA:19254"/>
    </physiologicalReaction>
</comment>
<feature type="binding site" evidence="13">
    <location>
        <position position="445"/>
    </location>
    <ligand>
        <name>Zn(2+)</name>
        <dbReference type="ChEBI" id="CHEBI:29105"/>
        <label>1</label>
    </ligand>
</feature>
<keyword evidence="7 13" id="KW-0862">Zinc</keyword>
<keyword evidence="10 12" id="KW-0326">Glycosidase</keyword>
<evidence type="ECO:0000256" key="8">
    <source>
        <dbReference type="ARBA" id="ARBA00023157"/>
    </source>
</evidence>
<dbReference type="PROSITE" id="PS50015">
    <property type="entry name" value="SAP_B"/>
    <property type="match status" value="1"/>
</dbReference>
<dbReference type="GO" id="GO:0061750">
    <property type="term" value="F:acid sphingomyelin phosphodiesterase activity"/>
    <property type="evidence" value="ECO:0007669"/>
    <property type="project" value="TreeGrafter"/>
</dbReference>
<dbReference type="GO" id="GO:0046513">
    <property type="term" value="P:ceramide biosynthetic process"/>
    <property type="evidence" value="ECO:0007669"/>
    <property type="project" value="TreeGrafter"/>
</dbReference>
<accession>A0A8S1GR26</accession>
<dbReference type="EC" id="3.1.4.12" evidence="12"/>
<dbReference type="GO" id="GO:0016020">
    <property type="term" value="C:membrane"/>
    <property type="evidence" value="ECO:0007669"/>
    <property type="project" value="GOC"/>
</dbReference>
<dbReference type="PANTHER" id="PTHR10340">
    <property type="entry name" value="SPHINGOMYELIN PHOSPHODIESTERASE"/>
    <property type="match status" value="1"/>
</dbReference>
<reference evidence="17" key="1">
    <citation type="submission" date="2020-10" db="EMBL/GenBank/DDBJ databases">
        <authorList>
            <person name="Kikuchi T."/>
        </authorList>
    </citation>
    <scope>NUCLEOTIDE SEQUENCE</scope>
    <source>
        <strain evidence="17">NKZ352</strain>
    </source>
</reference>
<dbReference type="InterPro" id="IPR029052">
    <property type="entry name" value="Metallo-depent_PP-like"/>
</dbReference>
<dbReference type="InterPro" id="IPR004843">
    <property type="entry name" value="Calcineurin-like_PHP"/>
</dbReference>
<dbReference type="Gene3D" id="1.10.225.10">
    <property type="entry name" value="Saposin-like"/>
    <property type="match status" value="1"/>
</dbReference>
<evidence type="ECO:0000256" key="15">
    <source>
        <dbReference type="SAM" id="SignalP"/>
    </source>
</evidence>